<accession>A0A1I8FAF9</accession>
<dbReference type="AlphaFoldDB" id="A0A1I8FAF9"/>
<reference evidence="3" key="1">
    <citation type="submission" date="2016-11" db="UniProtKB">
        <authorList>
            <consortium name="WormBaseParasite"/>
        </authorList>
    </citation>
    <scope>IDENTIFICATION</scope>
</reference>
<protein>
    <submittedName>
        <fullName evidence="3">Calpain catalytic domain-containing protein</fullName>
    </submittedName>
</protein>
<evidence type="ECO:0000313" key="3">
    <source>
        <dbReference type="WBParaSite" id="maker-unitig_26986-snap-gene-0.2-mRNA-1"/>
    </source>
</evidence>
<evidence type="ECO:0000256" key="1">
    <source>
        <dbReference type="SAM" id="MobiDB-lite"/>
    </source>
</evidence>
<dbReference type="WBParaSite" id="maker-unitig_26986-snap-gene-0.2-mRNA-1">
    <property type="protein sequence ID" value="maker-unitig_26986-snap-gene-0.2-mRNA-1"/>
    <property type="gene ID" value="maker-unitig_26986-snap-gene-0.2"/>
</dbReference>
<dbReference type="InterPro" id="IPR002202">
    <property type="entry name" value="HMG_CoA_Rdtase"/>
</dbReference>
<dbReference type="GO" id="GO:0015936">
    <property type="term" value="P:coenzyme A metabolic process"/>
    <property type="evidence" value="ECO:0007669"/>
    <property type="project" value="InterPro"/>
</dbReference>
<evidence type="ECO:0000313" key="2">
    <source>
        <dbReference type="Proteomes" id="UP000095280"/>
    </source>
</evidence>
<name>A0A1I8FAF9_9PLAT</name>
<dbReference type="Proteomes" id="UP000095280">
    <property type="component" value="Unplaced"/>
</dbReference>
<keyword evidence="2" id="KW-1185">Reference proteome</keyword>
<dbReference type="GO" id="GO:0004420">
    <property type="term" value="F:hydroxymethylglutaryl-CoA reductase (NADPH) activity"/>
    <property type="evidence" value="ECO:0007669"/>
    <property type="project" value="InterPro"/>
</dbReference>
<feature type="region of interest" description="Disordered" evidence="1">
    <location>
        <begin position="259"/>
        <end position="284"/>
    </location>
</feature>
<dbReference type="PROSITE" id="PS50065">
    <property type="entry name" value="HMG_COA_REDUCTASE_4"/>
    <property type="match status" value="1"/>
</dbReference>
<sequence>RLSLAAYYVLLLDLNCLFRAAASAAAVGTSDAEDKEFSDNLIGRLCSWLASPAWDLCLALPYCIYLCIQFAVCEQHPAASQPDSGDCGAIFSAKADGGAVKVGAAIDNSADANIGAGQVGAKLIGAAGDVSIGARGGESDANGETREPWLGAILSRQTQLRQQLSAPAPAPAQRQRSLEEALQLLRRDGGSVAGCLSNADYLNLMQAGHVKPRQLEGLTGCPNRVVGYAGLHLAGTWCLLLHPCNRALLRRGDRLGNAATRTGRASASERHGAPAASRHHGGLPGGLVLRARRGCRASVYRDGMTRAPLLEFPSAVQAVRCMQFAESEAGQTLAASAL</sequence>
<organism evidence="2 3">
    <name type="scientific">Macrostomum lignano</name>
    <dbReference type="NCBI Taxonomy" id="282301"/>
    <lineage>
        <taxon>Eukaryota</taxon>
        <taxon>Metazoa</taxon>
        <taxon>Spiralia</taxon>
        <taxon>Lophotrochozoa</taxon>
        <taxon>Platyhelminthes</taxon>
        <taxon>Rhabditophora</taxon>
        <taxon>Macrostomorpha</taxon>
        <taxon>Macrostomida</taxon>
        <taxon>Macrostomidae</taxon>
        <taxon>Macrostomum</taxon>
    </lineage>
</organism>
<proteinExistence type="predicted"/>